<evidence type="ECO:0000313" key="1">
    <source>
        <dbReference type="EMBL" id="KAG2229076.1"/>
    </source>
</evidence>
<organism evidence="1 2">
    <name type="scientific">Thamnidium elegans</name>
    <dbReference type="NCBI Taxonomy" id="101142"/>
    <lineage>
        <taxon>Eukaryota</taxon>
        <taxon>Fungi</taxon>
        <taxon>Fungi incertae sedis</taxon>
        <taxon>Mucoromycota</taxon>
        <taxon>Mucoromycotina</taxon>
        <taxon>Mucoromycetes</taxon>
        <taxon>Mucorales</taxon>
        <taxon>Mucorineae</taxon>
        <taxon>Mucoraceae</taxon>
        <taxon>Thamnidium</taxon>
    </lineage>
</organism>
<gene>
    <name evidence="1" type="ORF">INT48_003290</name>
</gene>
<name>A0A8H7SHD1_9FUNG</name>
<protein>
    <submittedName>
        <fullName evidence="1">Uncharacterized protein</fullName>
    </submittedName>
</protein>
<dbReference type="EMBL" id="JAEPRE010000313">
    <property type="protein sequence ID" value="KAG2229076.1"/>
    <property type="molecule type" value="Genomic_DNA"/>
</dbReference>
<evidence type="ECO:0000313" key="2">
    <source>
        <dbReference type="Proteomes" id="UP000613177"/>
    </source>
</evidence>
<comment type="caution">
    <text evidence="1">The sequence shown here is derived from an EMBL/GenBank/DDBJ whole genome shotgun (WGS) entry which is preliminary data.</text>
</comment>
<accession>A0A8H7SHD1</accession>
<dbReference type="Proteomes" id="UP000613177">
    <property type="component" value="Unassembled WGS sequence"/>
</dbReference>
<reference evidence="1" key="1">
    <citation type="submission" date="2021-01" db="EMBL/GenBank/DDBJ databases">
        <title>Metabolic potential, ecology and presence of endohyphal bacteria is reflected in genomic diversity of Mucoromycotina.</title>
        <authorList>
            <person name="Muszewska A."/>
            <person name="Okrasinska A."/>
            <person name="Steczkiewicz K."/>
            <person name="Drgas O."/>
            <person name="Orlowska M."/>
            <person name="Perlinska-Lenart U."/>
            <person name="Aleksandrzak-Piekarczyk T."/>
            <person name="Szatraj K."/>
            <person name="Zielenkiewicz U."/>
            <person name="Pilsyk S."/>
            <person name="Malc E."/>
            <person name="Mieczkowski P."/>
            <person name="Kruszewska J.S."/>
            <person name="Biernat P."/>
            <person name="Pawlowska J."/>
        </authorList>
    </citation>
    <scope>NUCLEOTIDE SEQUENCE</scope>
    <source>
        <strain evidence="1">WA0000018081</strain>
    </source>
</reference>
<proteinExistence type="predicted"/>
<dbReference type="AlphaFoldDB" id="A0A8H7SHD1"/>
<sequence>MASFNSTSVYLNTKSSKTGKLPSVYRVPVSQVHESYYFNQDSIKAIVYYNAGSNTVSYKESLIASIHLTNKRLILLSQSTSIASTEPNHFDTCELQLSDFQSLKTKSTYKKGLRLDIKTIRNENIKIDITFNNKKDANRRESLKEYIKMATSALLADRIRNPGFAQQPTAWTQDDLPSYLEATTNSNSIAPPAYS</sequence>
<keyword evidence="2" id="KW-1185">Reference proteome</keyword>